<protein>
    <submittedName>
        <fullName evidence="2">Sugar phosphate isomerase/epimerase</fullName>
    </submittedName>
</protein>
<evidence type="ECO:0000313" key="3">
    <source>
        <dbReference type="Proteomes" id="UP000192674"/>
    </source>
</evidence>
<reference evidence="2 3" key="1">
    <citation type="submission" date="2017-04" db="EMBL/GenBank/DDBJ databases">
        <authorList>
            <person name="Afonso C.L."/>
            <person name="Miller P.J."/>
            <person name="Scott M.A."/>
            <person name="Spackman E."/>
            <person name="Goraichik I."/>
            <person name="Dimitrov K.M."/>
            <person name="Suarez D.L."/>
            <person name="Swayne D.E."/>
        </authorList>
    </citation>
    <scope>NUCLEOTIDE SEQUENCE [LARGE SCALE GENOMIC DNA]</scope>
    <source>
        <strain evidence="2 3">DSM 43828</strain>
    </source>
</reference>
<dbReference type="EMBL" id="FWXV01000014">
    <property type="protein sequence ID" value="SMD26427.1"/>
    <property type="molecule type" value="Genomic_DNA"/>
</dbReference>
<sequence length="282" mass="29956">MTTFAAKENISMADKRVLSVQLFSVRQQLATDLPGTLADLAKRGFRFVEPFGLGSPGIEPGQRVAIATQVRGVLDGLGLGVSAVHAGLTAADDLAGSVELLAQECREFGTDTVFVPHPRLVPGHDEKSFTNADRVTDLARVLTEAADRAADLGLRLGYHNHWFEWSDLGDGSTGYQRFWAAAGPALVAEVDMFWARVAGQDPSAVVAGLGDRVAAVHLKDGPSVPGAPQTPLGTGILNVSDLQGAIKNIPWHVVEIDLTEGDPLDLLGRNAHTLVEQGVSQW</sequence>
<dbReference type="PANTHER" id="PTHR12110:SF41">
    <property type="entry name" value="INOSOSE DEHYDRATASE"/>
    <property type="match status" value="1"/>
</dbReference>
<accession>A0A1W2FWT6</accession>
<dbReference type="GO" id="GO:0016853">
    <property type="term" value="F:isomerase activity"/>
    <property type="evidence" value="ECO:0007669"/>
    <property type="project" value="UniProtKB-KW"/>
</dbReference>
<evidence type="ECO:0000259" key="1">
    <source>
        <dbReference type="Pfam" id="PF01261"/>
    </source>
</evidence>
<dbReference type="SUPFAM" id="SSF51658">
    <property type="entry name" value="Xylose isomerase-like"/>
    <property type="match status" value="1"/>
</dbReference>
<dbReference type="InterPro" id="IPR036237">
    <property type="entry name" value="Xyl_isomerase-like_sf"/>
</dbReference>
<dbReference type="InterPro" id="IPR013022">
    <property type="entry name" value="Xyl_isomerase-like_TIM-brl"/>
</dbReference>
<dbReference type="InterPro" id="IPR050312">
    <property type="entry name" value="IolE/XylAMocC-like"/>
</dbReference>
<keyword evidence="2" id="KW-0413">Isomerase</keyword>
<name>A0A1W2FWT6_KIBAR</name>
<feature type="domain" description="Xylose isomerase-like TIM barrel" evidence="1">
    <location>
        <begin position="38"/>
        <end position="251"/>
    </location>
</feature>
<dbReference type="Proteomes" id="UP000192674">
    <property type="component" value="Unassembled WGS sequence"/>
</dbReference>
<proteinExistence type="predicted"/>
<evidence type="ECO:0000313" key="2">
    <source>
        <dbReference type="EMBL" id="SMD26427.1"/>
    </source>
</evidence>
<dbReference type="PANTHER" id="PTHR12110">
    <property type="entry name" value="HYDROXYPYRUVATE ISOMERASE"/>
    <property type="match status" value="1"/>
</dbReference>
<dbReference type="AlphaFoldDB" id="A0A1W2FWT6"/>
<keyword evidence="3" id="KW-1185">Reference proteome</keyword>
<organism evidence="2 3">
    <name type="scientific">Kibdelosporangium aridum</name>
    <dbReference type="NCBI Taxonomy" id="2030"/>
    <lineage>
        <taxon>Bacteria</taxon>
        <taxon>Bacillati</taxon>
        <taxon>Actinomycetota</taxon>
        <taxon>Actinomycetes</taxon>
        <taxon>Pseudonocardiales</taxon>
        <taxon>Pseudonocardiaceae</taxon>
        <taxon>Kibdelosporangium</taxon>
    </lineage>
</organism>
<dbReference type="Pfam" id="PF01261">
    <property type="entry name" value="AP_endonuc_2"/>
    <property type="match status" value="1"/>
</dbReference>
<dbReference type="Gene3D" id="3.20.20.150">
    <property type="entry name" value="Divalent-metal-dependent TIM barrel enzymes"/>
    <property type="match status" value="1"/>
</dbReference>
<gene>
    <name evidence="2" type="ORF">SAMN05661093_10010</name>
</gene>